<accession>A0AAJ1EVR8</accession>
<dbReference type="Proteomes" id="UP001200537">
    <property type="component" value="Unassembled WGS sequence"/>
</dbReference>
<dbReference type="EMBL" id="JAKNHJ010000013">
    <property type="protein sequence ID" value="MCG4618277.1"/>
    <property type="molecule type" value="Genomic_DNA"/>
</dbReference>
<organism evidence="2 3">
    <name type="scientific">Varibaculum cambriense</name>
    <dbReference type="NCBI Taxonomy" id="184870"/>
    <lineage>
        <taxon>Bacteria</taxon>
        <taxon>Bacillati</taxon>
        <taxon>Actinomycetota</taxon>
        <taxon>Actinomycetes</taxon>
        <taxon>Actinomycetales</taxon>
        <taxon>Actinomycetaceae</taxon>
        <taxon>Varibaculum</taxon>
    </lineage>
</organism>
<evidence type="ECO:0000313" key="3">
    <source>
        <dbReference type="Proteomes" id="UP001200537"/>
    </source>
</evidence>
<reference evidence="2" key="1">
    <citation type="submission" date="2022-01" db="EMBL/GenBank/DDBJ databases">
        <title>Collection of gut derived symbiotic bacterial strains cultured from healthy donors.</title>
        <authorList>
            <person name="Lin H."/>
            <person name="Kohout C."/>
            <person name="Waligurski E."/>
            <person name="Pamer E.G."/>
        </authorList>
    </citation>
    <scope>NUCLEOTIDE SEQUENCE</scope>
    <source>
        <strain evidence="2">DFI.7.46</strain>
    </source>
</reference>
<evidence type="ECO:0000313" key="2">
    <source>
        <dbReference type="EMBL" id="MCG4618277.1"/>
    </source>
</evidence>
<evidence type="ECO:0008006" key="4">
    <source>
        <dbReference type="Google" id="ProtNLM"/>
    </source>
</evidence>
<comment type="caution">
    <text evidence="2">The sequence shown here is derived from an EMBL/GenBank/DDBJ whole genome shotgun (WGS) entry which is preliminary data.</text>
</comment>
<proteinExistence type="predicted"/>
<name>A0AAJ1EVR8_9ACTO</name>
<evidence type="ECO:0000256" key="1">
    <source>
        <dbReference type="SAM" id="MobiDB-lite"/>
    </source>
</evidence>
<gene>
    <name evidence="2" type="ORF">L0M99_07195</name>
</gene>
<feature type="region of interest" description="Disordered" evidence="1">
    <location>
        <begin position="154"/>
        <end position="205"/>
    </location>
</feature>
<protein>
    <recommendedName>
        <fullName evidence="4">Replication protein</fullName>
    </recommendedName>
</protein>
<dbReference type="AlphaFoldDB" id="A0AAJ1EVR8"/>
<sequence>MSEASPALRLTAGAPTSVLISSLARSYWGVLDGPEWRAARSILQALTLAPSSKKDINQFDNAGKVFTTATQLMRISGYCERWTRIALQTLEEMGVIKWTRGMIVSGNPTSSLFVVVKRKLVELISFARPRSKRIDEEQRNRFIARLADILRRRRGKDGAERTPDSVRVPSRGAGGVKTNDLQARSACSRHAEASASPSKSLGGYPASRVTRLRKRLFRSPDEDKREALDLFNASADPVEDKPALSPATIEDFISNDKELEMLPAMPEAHLELLPDVCPHGGYDPAQCNLCVDATRNQNAMKDWRRRVAQDPAYKRAEEAGLLEVSDEQIIRDRATQIAIKQAESMMFKDRAEWMAYVLTTADRLVKEYEAKGEAVLWR</sequence>
<dbReference type="RefSeq" id="WP_238128218.1">
    <property type="nucleotide sequence ID" value="NZ_JAKNHJ010000013.1"/>
</dbReference>